<dbReference type="Gene3D" id="3.20.20.140">
    <property type="entry name" value="Metal-dependent hydrolases"/>
    <property type="match status" value="1"/>
</dbReference>
<evidence type="ECO:0000313" key="1">
    <source>
        <dbReference type="EMBL" id="MET3732155.1"/>
    </source>
</evidence>
<dbReference type="RefSeq" id="WP_354509095.1">
    <property type="nucleotide sequence ID" value="NZ_JBEPMO010000009.1"/>
</dbReference>
<dbReference type="InterPro" id="IPR032466">
    <property type="entry name" value="Metal_Hydrolase"/>
</dbReference>
<protein>
    <submittedName>
        <fullName evidence="1">Microsomal dipeptidase-like Zn-dependent dipeptidase</fullName>
    </submittedName>
</protein>
<sequence>MSTQFFDFHFHPLFKKFITQYEAHFPTQRKTYELEARIELKNFIADKVDDWFLHILQSQSALNDCVRGGTKLGVAALANLEFGFADSKGMFASILKSNFTKPMDRKYFDMVQKGEISYYRMMLKELDLYRAVSKQNPEIQMLTRKKHQTIYDSKAKLNLLVSLEGAHNLFRLKIGQTIQHDSAAVFSAYDQKDSFTKSMNEGPKIGINPVQSLQNFMQLLWDNDMDMLYMTVTHLTHVSEQNLATHGFGMKMLKHPSFYPAGNGLTSLGKEFIKALGDLKLTNEKGEKISAPVLVDLKHLGLKSRQDLYQFRKDNKIELPLVASHIGVTGYSTNEWKQELKPNSAKIYNYQGVRSVEIEMERKSCGKWGSFVNQNFSFNPWSINLMDDDIVKVLESNGLIGVSLDVRILGFQAQIGLNTGDASEYISTADFQTHFPHINLQNLPVEKLETMAIQEESWLIPTKEDRHPLCFCFNIIHIVTVGYLRGPEGINPWNHISVGSDYDGLIEPMKICHNIQSIDDLEYNLLKWLPTAAKAYYDENGGVEFLQHELKNLTYLKSIVKKIMYENGERFVNNWLKGQPGASE</sequence>
<name>A0ABV2LUB7_9FLAO</name>
<keyword evidence="2" id="KW-1185">Reference proteome</keyword>
<dbReference type="SUPFAM" id="SSF51556">
    <property type="entry name" value="Metallo-dependent hydrolases"/>
    <property type="match status" value="1"/>
</dbReference>
<comment type="caution">
    <text evidence="1">The sequence shown here is derived from an EMBL/GenBank/DDBJ whole genome shotgun (WGS) entry which is preliminary data.</text>
</comment>
<evidence type="ECO:0000313" key="2">
    <source>
        <dbReference type="Proteomes" id="UP001549146"/>
    </source>
</evidence>
<dbReference type="Proteomes" id="UP001549146">
    <property type="component" value="Unassembled WGS sequence"/>
</dbReference>
<accession>A0ABV2LUB7</accession>
<organism evidence="1 2">
    <name type="scientific">Moheibacter stercoris</name>
    <dbReference type="NCBI Taxonomy" id="1628251"/>
    <lineage>
        <taxon>Bacteria</taxon>
        <taxon>Pseudomonadati</taxon>
        <taxon>Bacteroidota</taxon>
        <taxon>Flavobacteriia</taxon>
        <taxon>Flavobacteriales</taxon>
        <taxon>Weeksellaceae</taxon>
        <taxon>Moheibacter</taxon>
    </lineage>
</organism>
<reference evidence="1 2" key="1">
    <citation type="submission" date="2024-06" db="EMBL/GenBank/DDBJ databases">
        <title>Genomic Encyclopedia of Type Strains, Phase IV (KMG-IV): sequencing the most valuable type-strain genomes for metagenomic binning, comparative biology and taxonomic classification.</title>
        <authorList>
            <person name="Goeker M."/>
        </authorList>
    </citation>
    <scope>NUCLEOTIDE SEQUENCE [LARGE SCALE GENOMIC DNA]</scope>
    <source>
        <strain evidence="1 2">DSM 29388</strain>
    </source>
</reference>
<gene>
    <name evidence="1" type="ORF">ABID46_001742</name>
</gene>
<dbReference type="EMBL" id="JBEPMO010000009">
    <property type="protein sequence ID" value="MET3732155.1"/>
    <property type="molecule type" value="Genomic_DNA"/>
</dbReference>
<proteinExistence type="predicted"/>